<evidence type="ECO:0000256" key="3">
    <source>
        <dbReference type="ARBA" id="ARBA00012769"/>
    </source>
</evidence>
<dbReference type="EC" id="1.5.3.1" evidence="3"/>
<dbReference type="InterPro" id="IPR006076">
    <property type="entry name" value="FAD-dep_OxRdtase"/>
</dbReference>
<dbReference type="GO" id="GO:0050660">
    <property type="term" value="F:flavin adenine dinucleotide binding"/>
    <property type="evidence" value="ECO:0007669"/>
    <property type="project" value="InterPro"/>
</dbReference>
<organism evidence="9 10">
    <name type="scientific">Caenorhabditis bovis</name>
    <dbReference type="NCBI Taxonomy" id="2654633"/>
    <lineage>
        <taxon>Eukaryota</taxon>
        <taxon>Metazoa</taxon>
        <taxon>Ecdysozoa</taxon>
        <taxon>Nematoda</taxon>
        <taxon>Chromadorea</taxon>
        <taxon>Rhabditida</taxon>
        <taxon>Rhabditina</taxon>
        <taxon>Rhabditomorpha</taxon>
        <taxon>Rhabditoidea</taxon>
        <taxon>Rhabditidae</taxon>
        <taxon>Peloderinae</taxon>
        <taxon>Caenorhabditis</taxon>
    </lineage>
</organism>
<comment type="caution">
    <text evidence="9">The sequence shown here is derived from an EMBL/GenBank/DDBJ whole genome shotgun (WGS) entry which is preliminary data.</text>
</comment>
<evidence type="ECO:0000313" key="10">
    <source>
        <dbReference type="Proteomes" id="UP000494206"/>
    </source>
</evidence>
<dbReference type="Gene3D" id="3.30.9.10">
    <property type="entry name" value="D-Amino Acid Oxidase, subunit A, domain 2"/>
    <property type="match status" value="1"/>
</dbReference>
<evidence type="ECO:0000256" key="2">
    <source>
        <dbReference type="ARBA" id="ARBA00010989"/>
    </source>
</evidence>
<reference evidence="9 10" key="1">
    <citation type="submission" date="2020-04" db="EMBL/GenBank/DDBJ databases">
        <authorList>
            <person name="Laetsch R D."/>
            <person name="Stevens L."/>
            <person name="Kumar S."/>
            <person name="Blaxter L. M."/>
        </authorList>
    </citation>
    <scope>NUCLEOTIDE SEQUENCE [LARGE SCALE GENOMIC DNA]</scope>
</reference>
<keyword evidence="6" id="KW-0560">Oxidoreductase</keyword>
<dbReference type="GO" id="GO:0033514">
    <property type="term" value="P:L-lysine catabolic process to acetyl-CoA via L-pipecolate"/>
    <property type="evidence" value="ECO:0007669"/>
    <property type="project" value="TreeGrafter"/>
</dbReference>
<comment type="similarity">
    <text evidence="2">Belongs to the MSOX/MTOX family.</text>
</comment>
<dbReference type="PANTHER" id="PTHR10961:SF46">
    <property type="entry name" value="PEROXISOMAL SARCOSINE OXIDASE"/>
    <property type="match status" value="1"/>
</dbReference>
<dbReference type="InterPro" id="IPR045170">
    <property type="entry name" value="MTOX"/>
</dbReference>
<protein>
    <recommendedName>
        <fullName evidence="3">sarcosine oxidasee (formaldehyde-forming)</fullName>
        <ecNumber evidence="3">1.5.3.1</ecNumber>
    </recommendedName>
</protein>
<keyword evidence="5" id="KW-0274">FAD</keyword>
<dbReference type="AlphaFoldDB" id="A0A8S1EER7"/>
<gene>
    <name evidence="9" type="ORF">CBOVIS_LOCUS2744</name>
</gene>
<dbReference type="Proteomes" id="UP000494206">
    <property type="component" value="Unassembled WGS sequence"/>
</dbReference>
<evidence type="ECO:0000259" key="8">
    <source>
        <dbReference type="Pfam" id="PF01266"/>
    </source>
</evidence>
<evidence type="ECO:0000256" key="7">
    <source>
        <dbReference type="ARBA" id="ARBA00052742"/>
    </source>
</evidence>
<dbReference type="GO" id="GO:0005777">
    <property type="term" value="C:peroxisome"/>
    <property type="evidence" value="ECO:0007669"/>
    <property type="project" value="TreeGrafter"/>
</dbReference>
<feature type="domain" description="FAD dependent oxidoreductase" evidence="8">
    <location>
        <begin position="6"/>
        <end position="361"/>
    </location>
</feature>
<name>A0A8S1EER7_9PELO</name>
<dbReference type="OrthoDB" id="424974at2759"/>
<dbReference type="NCBIfam" id="NF008425">
    <property type="entry name" value="PRK11259.1"/>
    <property type="match status" value="1"/>
</dbReference>
<accession>A0A8S1EER7</accession>
<dbReference type="EMBL" id="CADEPM010000002">
    <property type="protein sequence ID" value="CAB3399654.1"/>
    <property type="molecule type" value="Genomic_DNA"/>
</dbReference>
<dbReference type="InterPro" id="IPR036188">
    <property type="entry name" value="FAD/NAD-bd_sf"/>
</dbReference>
<evidence type="ECO:0000256" key="1">
    <source>
        <dbReference type="ARBA" id="ARBA00001974"/>
    </source>
</evidence>
<proteinExistence type="inferred from homology"/>
<sequence>MENMYDVVVVGAGIFGSCTAFHCQKLGLKTLLLEQYTVGHKNGSSHGMTRIIRYAHTEKEYLPLVSDSYIQTFEMEELRNERLWKKTGLLWVSKGEEIDKISENLRAFKVEHEIFNGFQINRKYTQFKFGQEWKGLLDPMGGVIFADKWLQAYQAEFKQLGGVLQDNEEVTEYKENDETGVCVYTNRGTYTAKKVIFTVGAWIGKLLPELKFKPEPISIAVCFWEPKDKKDEKMFSDDHLPVFIAQDNDLQQFHFGLPGNDHPGTFKFCYHTGPTLDANLNHPASPSEECIKLPAKFIENHIPLVNPIPKIVETCKYTVSPDHHYIIGPISEDRPNVIVGGCGSGSGFKVAPAIGRVLAELAADQDPSIEIAFFSPDRFI</sequence>
<keyword evidence="4" id="KW-0285">Flavoprotein</keyword>
<keyword evidence="10" id="KW-1185">Reference proteome</keyword>
<dbReference type="GO" id="GO:0050031">
    <property type="term" value="F:L-pipecolate oxidase activity"/>
    <property type="evidence" value="ECO:0007669"/>
    <property type="project" value="TreeGrafter"/>
</dbReference>
<evidence type="ECO:0000256" key="5">
    <source>
        <dbReference type="ARBA" id="ARBA00022827"/>
    </source>
</evidence>
<evidence type="ECO:0000256" key="6">
    <source>
        <dbReference type="ARBA" id="ARBA00023002"/>
    </source>
</evidence>
<dbReference type="FunFam" id="3.50.50.60:FF:000189">
    <property type="entry name" value="Monomeric sarcosine oxidase"/>
    <property type="match status" value="1"/>
</dbReference>
<dbReference type="GO" id="GO:0008115">
    <property type="term" value="F:sarcosine oxidase activity"/>
    <property type="evidence" value="ECO:0007669"/>
    <property type="project" value="UniProtKB-EC"/>
</dbReference>
<comment type="cofactor">
    <cofactor evidence="1">
        <name>FAD</name>
        <dbReference type="ChEBI" id="CHEBI:57692"/>
    </cofactor>
</comment>
<dbReference type="SUPFAM" id="SSF51905">
    <property type="entry name" value="FAD/NAD(P)-binding domain"/>
    <property type="match status" value="1"/>
</dbReference>
<comment type="catalytic activity">
    <reaction evidence="7">
        <text>sarcosine + O2 + H2O = formaldehyde + glycine + H2O2</text>
        <dbReference type="Rhea" id="RHEA:13313"/>
        <dbReference type="ChEBI" id="CHEBI:15377"/>
        <dbReference type="ChEBI" id="CHEBI:15379"/>
        <dbReference type="ChEBI" id="CHEBI:16240"/>
        <dbReference type="ChEBI" id="CHEBI:16842"/>
        <dbReference type="ChEBI" id="CHEBI:57305"/>
        <dbReference type="ChEBI" id="CHEBI:57433"/>
        <dbReference type="EC" id="1.5.3.1"/>
    </reaction>
</comment>
<dbReference type="PANTHER" id="PTHR10961">
    <property type="entry name" value="PEROXISOMAL SARCOSINE OXIDASE"/>
    <property type="match status" value="1"/>
</dbReference>
<dbReference type="SUPFAM" id="SSF54373">
    <property type="entry name" value="FAD-linked reductases, C-terminal domain"/>
    <property type="match status" value="1"/>
</dbReference>
<dbReference type="Gene3D" id="3.50.50.60">
    <property type="entry name" value="FAD/NAD(P)-binding domain"/>
    <property type="match status" value="1"/>
</dbReference>
<evidence type="ECO:0000313" key="9">
    <source>
        <dbReference type="EMBL" id="CAB3399654.1"/>
    </source>
</evidence>
<dbReference type="Pfam" id="PF01266">
    <property type="entry name" value="DAO"/>
    <property type="match status" value="1"/>
</dbReference>
<evidence type="ECO:0000256" key="4">
    <source>
        <dbReference type="ARBA" id="ARBA00022630"/>
    </source>
</evidence>